<dbReference type="InterPro" id="IPR000941">
    <property type="entry name" value="Enolase"/>
</dbReference>
<comment type="caution">
    <text evidence="8">The sequence shown here is derived from an EMBL/GenBank/DDBJ whole genome shotgun (WGS) entry which is preliminary data.</text>
</comment>
<evidence type="ECO:0000256" key="2">
    <source>
        <dbReference type="ARBA" id="ARBA00009604"/>
    </source>
</evidence>
<dbReference type="AlphaFoldDB" id="A0AAD8QFJ9"/>
<keyword evidence="9" id="KW-1185">Reference proteome</keyword>
<evidence type="ECO:0000256" key="4">
    <source>
        <dbReference type="ARBA" id="ARBA00023152"/>
    </source>
</evidence>
<evidence type="ECO:0000256" key="3">
    <source>
        <dbReference type="ARBA" id="ARBA00012058"/>
    </source>
</evidence>
<dbReference type="SMART" id="SM01192">
    <property type="entry name" value="Enolase_C"/>
    <property type="match status" value="1"/>
</dbReference>
<sequence>MPISNPCLHAAPPPWMTAGQQKRAACSARDSHRRDDFRPPPSALLAGKTMSSPSVELYGEKDQTYDLNFKEENNHGSQKVSGDSSKNVYKSFVDEYPIFPIEDLFDQDDWVHYAKMIEEIGEQRAAKAIAEKSCDALLLKVNHSVPVTDSIEAVTENINTGRLWCNDQSPEGCTTSCQEITSCLTV</sequence>
<evidence type="ECO:0000256" key="1">
    <source>
        <dbReference type="ARBA" id="ARBA00005031"/>
    </source>
</evidence>
<evidence type="ECO:0000313" key="8">
    <source>
        <dbReference type="EMBL" id="KAK1601726.1"/>
    </source>
</evidence>
<dbReference type="GO" id="GO:0000287">
    <property type="term" value="F:magnesium ion binding"/>
    <property type="evidence" value="ECO:0007669"/>
    <property type="project" value="InterPro"/>
</dbReference>
<dbReference type="EC" id="4.2.1.11" evidence="3"/>
<feature type="domain" description="Enolase C-terminal TIM barrel" evidence="7">
    <location>
        <begin position="8"/>
        <end position="166"/>
    </location>
</feature>
<dbReference type="GO" id="GO:0004634">
    <property type="term" value="F:phosphopyruvate hydratase activity"/>
    <property type="evidence" value="ECO:0007669"/>
    <property type="project" value="UniProtKB-EC"/>
</dbReference>
<dbReference type="EMBL" id="JAUUTY010000358">
    <property type="protein sequence ID" value="KAK1601726.1"/>
    <property type="molecule type" value="Genomic_DNA"/>
</dbReference>
<dbReference type="GO" id="GO:0000015">
    <property type="term" value="C:phosphopyruvate hydratase complex"/>
    <property type="evidence" value="ECO:0007669"/>
    <property type="project" value="InterPro"/>
</dbReference>
<reference evidence="8" key="1">
    <citation type="submission" date="2023-07" db="EMBL/GenBank/DDBJ databases">
        <title>A chromosome-level genome assembly of Lolium multiflorum.</title>
        <authorList>
            <person name="Chen Y."/>
            <person name="Copetti D."/>
            <person name="Kolliker R."/>
            <person name="Studer B."/>
        </authorList>
    </citation>
    <scope>NUCLEOTIDE SEQUENCE</scope>
    <source>
        <strain evidence="8">02402/16</strain>
        <tissue evidence="8">Leaf</tissue>
    </source>
</reference>
<dbReference type="Pfam" id="PF00113">
    <property type="entry name" value="Enolase_C"/>
    <property type="match status" value="1"/>
</dbReference>
<evidence type="ECO:0000256" key="6">
    <source>
        <dbReference type="SAM" id="MobiDB-lite"/>
    </source>
</evidence>
<accession>A0AAD8QFJ9</accession>
<keyword evidence="4" id="KW-0324">Glycolysis</keyword>
<dbReference type="GO" id="GO:0006096">
    <property type="term" value="P:glycolytic process"/>
    <property type="evidence" value="ECO:0007669"/>
    <property type="project" value="UniProtKB-KW"/>
</dbReference>
<keyword evidence="5" id="KW-0456">Lyase</keyword>
<dbReference type="InterPro" id="IPR020810">
    <property type="entry name" value="Enolase_C"/>
</dbReference>
<gene>
    <name evidence="8" type="ORF">QYE76_016852</name>
</gene>
<evidence type="ECO:0000313" key="9">
    <source>
        <dbReference type="Proteomes" id="UP001231189"/>
    </source>
</evidence>
<dbReference type="InterPro" id="IPR036849">
    <property type="entry name" value="Enolase-like_C_sf"/>
</dbReference>
<comment type="pathway">
    <text evidence="1">Carbohydrate degradation; glycolysis; pyruvate from D-glyceraldehyde 3-phosphate: step 4/5.</text>
</comment>
<proteinExistence type="inferred from homology"/>
<dbReference type="PANTHER" id="PTHR11902:SF46">
    <property type="entry name" value="ENOLASE 2"/>
    <property type="match status" value="1"/>
</dbReference>
<comment type="similarity">
    <text evidence="2">Belongs to the enolase family.</text>
</comment>
<evidence type="ECO:0000256" key="5">
    <source>
        <dbReference type="ARBA" id="ARBA00023239"/>
    </source>
</evidence>
<protein>
    <recommendedName>
        <fullName evidence="3">phosphopyruvate hydratase</fullName>
        <ecNumber evidence="3">4.2.1.11</ecNumber>
    </recommendedName>
</protein>
<organism evidence="8 9">
    <name type="scientific">Lolium multiflorum</name>
    <name type="common">Italian ryegrass</name>
    <name type="synonym">Lolium perenne subsp. multiflorum</name>
    <dbReference type="NCBI Taxonomy" id="4521"/>
    <lineage>
        <taxon>Eukaryota</taxon>
        <taxon>Viridiplantae</taxon>
        <taxon>Streptophyta</taxon>
        <taxon>Embryophyta</taxon>
        <taxon>Tracheophyta</taxon>
        <taxon>Spermatophyta</taxon>
        <taxon>Magnoliopsida</taxon>
        <taxon>Liliopsida</taxon>
        <taxon>Poales</taxon>
        <taxon>Poaceae</taxon>
        <taxon>BOP clade</taxon>
        <taxon>Pooideae</taxon>
        <taxon>Poodae</taxon>
        <taxon>Poeae</taxon>
        <taxon>Poeae Chloroplast Group 2 (Poeae type)</taxon>
        <taxon>Loliodinae</taxon>
        <taxon>Loliinae</taxon>
        <taxon>Lolium</taxon>
    </lineage>
</organism>
<feature type="compositionally biased region" description="Basic and acidic residues" evidence="6">
    <location>
        <begin position="29"/>
        <end position="38"/>
    </location>
</feature>
<dbReference type="Proteomes" id="UP001231189">
    <property type="component" value="Unassembled WGS sequence"/>
</dbReference>
<name>A0AAD8QFJ9_LOLMU</name>
<evidence type="ECO:0000259" key="7">
    <source>
        <dbReference type="SMART" id="SM01192"/>
    </source>
</evidence>
<dbReference type="PANTHER" id="PTHR11902">
    <property type="entry name" value="ENOLASE"/>
    <property type="match status" value="1"/>
</dbReference>
<dbReference type="Gene3D" id="3.20.20.120">
    <property type="entry name" value="Enolase-like C-terminal domain"/>
    <property type="match status" value="1"/>
</dbReference>
<feature type="region of interest" description="Disordered" evidence="6">
    <location>
        <begin position="1"/>
        <end position="55"/>
    </location>
</feature>
<dbReference type="SUPFAM" id="SSF51604">
    <property type="entry name" value="Enolase C-terminal domain-like"/>
    <property type="match status" value="1"/>
</dbReference>